<reference evidence="1 2" key="1">
    <citation type="journal article" date="2014" name="BMC Genomics">
        <title>Genome sequencing of four Aureobasidium pullulans varieties: biotechnological potential, stress tolerance, and description of new species.</title>
        <authorList>
            <person name="Gostin Ar C."/>
            <person name="Ohm R.A."/>
            <person name="Kogej T."/>
            <person name="Sonjak S."/>
            <person name="Turk M."/>
            <person name="Zajc J."/>
            <person name="Zalar P."/>
            <person name="Grube M."/>
            <person name="Sun H."/>
            <person name="Han J."/>
            <person name="Sharma A."/>
            <person name="Chiniquy J."/>
            <person name="Ngan C.Y."/>
            <person name="Lipzen A."/>
            <person name="Barry K."/>
            <person name="Grigoriev I.V."/>
            <person name="Gunde-Cimerman N."/>
        </authorList>
    </citation>
    <scope>NUCLEOTIDE SEQUENCE [LARGE SCALE GENOMIC DNA]</scope>
    <source>
        <strain evidence="1 2">EXF-2481</strain>
    </source>
</reference>
<name>A0A074YU61_AURSE</name>
<sequence length="67" mass="7672">MCTLLMHNYTCGCKREGQYIQSAERHGSNVKCDSINKEQMPPSLHMCIQHMIKPGKAEMHRPVERTG</sequence>
<dbReference type="HOGENOM" id="CLU_204098_0_0_1"/>
<organism evidence="1 2">
    <name type="scientific">Aureobasidium subglaciale (strain EXF-2481)</name>
    <name type="common">Aureobasidium pullulans var. subglaciale</name>
    <dbReference type="NCBI Taxonomy" id="1043005"/>
    <lineage>
        <taxon>Eukaryota</taxon>
        <taxon>Fungi</taxon>
        <taxon>Dikarya</taxon>
        <taxon>Ascomycota</taxon>
        <taxon>Pezizomycotina</taxon>
        <taxon>Dothideomycetes</taxon>
        <taxon>Dothideomycetidae</taxon>
        <taxon>Dothideales</taxon>
        <taxon>Saccotheciaceae</taxon>
        <taxon>Aureobasidium</taxon>
    </lineage>
</organism>
<dbReference type="RefSeq" id="XP_013338890.1">
    <property type="nucleotide sequence ID" value="XM_013483436.1"/>
</dbReference>
<protein>
    <submittedName>
        <fullName evidence="1">Uncharacterized protein</fullName>
    </submittedName>
</protein>
<gene>
    <name evidence="1" type="ORF">AUEXF2481DRAFT_571007</name>
</gene>
<keyword evidence="2" id="KW-1185">Reference proteome</keyword>
<dbReference type="Proteomes" id="UP000030641">
    <property type="component" value="Unassembled WGS sequence"/>
</dbReference>
<dbReference type="AlphaFoldDB" id="A0A074YU61"/>
<dbReference type="EMBL" id="KL584792">
    <property type="protein sequence ID" value="KEQ90391.1"/>
    <property type="molecule type" value="Genomic_DNA"/>
</dbReference>
<dbReference type="OrthoDB" id="3819893at2759"/>
<evidence type="ECO:0000313" key="1">
    <source>
        <dbReference type="EMBL" id="KEQ90391.1"/>
    </source>
</evidence>
<proteinExistence type="predicted"/>
<dbReference type="InParanoid" id="A0A074YU61"/>
<dbReference type="GeneID" id="25369143"/>
<evidence type="ECO:0000313" key="2">
    <source>
        <dbReference type="Proteomes" id="UP000030641"/>
    </source>
</evidence>
<accession>A0A074YU61</accession>